<keyword evidence="6 11" id="KW-1133">Transmembrane helix</keyword>
<comment type="caution">
    <text evidence="12">The sequence shown here is derived from an EMBL/GenBank/DDBJ whole genome shotgun (WGS) entry which is preliminary data.</text>
</comment>
<dbReference type="Proteomes" id="UP000803884">
    <property type="component" value="Unassembled WGS sequence"/>
</dbReference>
<dbReference type="Gene3D" id="1.20.1080.10">
    <property type="entry name" value="Glycerol uptake facilitator protein"/>
    <property type="match status" value="1"/>
</dbReference>
<evidence type="ECO:0000256" key="11">
    <source>
        <dbReference type="SAM" id="Phobius"/>
    </source>
</evidence>
<comment type="catalytic activity">
    <reaction evidence="8">
        <text>H2O(in) = H2O(out)</text>
        <dbReference type="Rhea" id="RHEA:29667"/>
        <dbReference type="ChEBI" id="CHEBI:15377"/>
    </reaction>
</comment>
<keyword evidence="13" id="KW-1185">Reference proteome</keyword>
<dbReference type="RefSeq" id="XP_069233684.1">
    <property type="nucleotide sequence ID" value="XM_069369469.1"/>
</dbReference>
<evidence type="ECO:0000313" key="13">
    <source>
        <dbReference type="Proteomes" id="UP000803884"/>
    </source>
</evidence>
<feature type="compositionally biased region" description="Basic and acidic residues" evidence="10">
    <location>
        <begin position="419"/>
        <end position="442"/>
    </location>
</feature>
<feature type="transmembrane region" description="Helical" evidence="11">
    <location>
        <begin position="220"/>
        <end position="244"/>
    </location>
</feature>
<keyword evidence="7 11" id="KW-0472">Membrane</keyword>
<dbReference type="Pfam" id="PF00230">
    <property type="entry name" value="MIP"/>
    <property type="match status" value="1"/>
</dbReference>
<evidence type="ECO:0000313" key="12">
    <source>
        <dbReference type="EMBL" id="KAL1590579.1"/>
    </source>
</evidence>
<feature type="region of interest" description="Disordered" evidence="10">
    <location>
        <begin position="415"/>
        <end position="442"/>
    </location>
</feature>
<evidence type="ECO:0000256" key="5">
    <source>
        <dbReference type="ARBA" id="ARBA00022737"/>
    </source>
</evidence>
<keyword evidence="3 9" id="KW-0813">Transport</keyword>
<evidence type="ECO:0000256" key="10">
    <source>
        <dbReference type="SAM" id="MobiDB-lite"/>
    </source>
</evidence>
<dbReference type="GO" id="GO:0005886">
    <property type="term" value="C:plasma membrane"/>
    <property type="evidence" value="ECO:0007669"/>
    <property type="project" value="TreeGrafter"/>
</dbReference>
<accession>A0AB34L0B1</accession>
<dbReference type="InterPro" id="IPR023271">
    <property type="entry name" value="Aquaporin-like"/>
</dbReference>
<feature type="transmembrane region" description="Helical" evidence="11">
    <location>
        <begin position="383"/>
        <end position="403"/>
    </location>
</feature>
<dbReference type="PANTHER" id="PTHR19139">
    <property type="entry name" value="AQUAPORIN TRANSPORTER"/>
    <property type="match status" value="1"/>
</dbReference>
<evidence type="ECO:0008006" key="14">
    <source>
        <dbReference type="Google" id="ProtNLM"/>
    </source>
</evidence>
<protein>
    <recommendedName>
        <fullName evidence="14">Aquaporin-like protein</fullName>
    </recommendedName>
</protein>
<feature type="transmembrane region" description="Helical" evidence="11">
    <location>
        <begin position="177"/>
        <end position="200"/>
    </location>
</feature>
<keyword evidence="4 9" id="KW-0812">Transmembrane</keyword>
<organism evidence="12 13">
    <name type="scientific">Cladosporium halotolerans</name>
    <dbReference type="NCBI Taxonomy" id="1052096"/>
    <lineage>
        <taxon>Eukaryota</taxon>
        <taxon>Fungi</taxon>
        <taxon>Dikarya</taxon>
        <taxon>Ascomycota</taxon>
        <taxon>Pezizomycotina</taxon>
        <taxon>Dothideomycetes</taxon>
        <taxon>Dothideomycetidae</taxon>
        <taxon>Cladosporiales</taxon>
        <taxon>Cladosporiaceae</taxon>
        <taxon>Cladosporium</taxon>
    </lineage>
</organism>
<evidence type="ECO:0000256" key="4">
    <source>
        <dbReference type="ARBA" id="ARBA00022692"/>
    </source>
</evidence>
<keyword evidence="5" id="KW-0677">Repeat</keyword>
<dbReference type="GeneID" id="96002307"/>
<dbReference type="PRINTS" id="PR00783">
    <property type="entry name" value="MINTRINSICP"/>
</dbReference>
<name>A0AB34L0B1_9PEZI</name>
<feature type="transmembrane region" description="Helical" evidence="11">
    <location>
        <begin position="312"/>
        <end position="330"/>
    </location>
</feature>
<dbReference type="GO" id="GO:0015250">
    <property type="term" value="F:water channel activity"/>
    <property type="evidence" value="ECO:0007669"/>
    <property type="project" value="TreeGrafter"/>
</dbReference>
<evidence type="ECO:0000256" key="3">
    <source>
        <dbReference type="ARBA" id="ARBA00022448"/>
    </source>
</evidence>
<dbReference type="InterPro" id="IPR000425">
    <property type="entry name" value="MIP"/>
</dbReference>
<sequence>MSRTGLKETQHGRQEPEPLLEDVPLERPSLHSARHSWRSGRPQSWAPDDRDDRRPYRAIASYDYGTPSKAPAGREYGDSYFDYRGPYYDHPYSHYPFYPPPSQRRSVPPRPLPPPPQAAEESGDETEDERTPTPRPKRLQQRPLTWGYDYTPPPPSTEAIMRLPFTWWMNSGVKDHFVSALSECVGTIMFLFFAFAGTQVANINANSGASASTTNAATGFSPIVLTYISLSFGFSLMVNVWIFYRISGGLFNPAVTLGMVMVKSLSYTRGILLCGAQIVGSIITSLIVKVLFPVDFNVRTTLSEDTSLVQGVFIEGLLTAELVFAIFMLAKEKHRATYLAPVGIGIALFIAELVGVYYTGGSLNPARSFGPCVVTGIWDKEHWIYWVGPCCGAIGAVGFYNFIKVLEYEMANPGQDSASEQKAEKEAEQYKNKKDEGRNDMV</sequence>
<comment type="similarity">
    <text evidence="2 9">Belongs to the MIP/aquaporin (TC 1.A.8) family.</text>
</comment>
<evidence type="ECO:0000256" key="7">
    <source>
        <dbReference type="ARBA" id="ARBA00023136"/>
    </source>
</evidence>
<evidence type="ECO:0000256" key="9">
    <source>
        <dbReference type="RuleBase" id="RU000477"/>
    </source>
</evidence>
<comment type="subcellular location">
    <subcellularLocation>
        <location evidence="1">Membrane</location>
        <topology evidence="1">Multi-pass membrane protein</topology>
    </subcellularLocation>
</comment>
<gene>
    <name evidence="12" type="ORF">WHR41_00863</name>
</gene>
<feature type="transmembrane region" description="Helical" evidence="11">
    <location>
        <begin position="271"/>
        <end position="292"/>
    </location>
</feature>
<evidence type="ECO:0000256" key="8">
    <source>
        <dbReference type="ARBA" id="ARBA00034651"/>
    </source>
</evidence>
<feature type="compositionally biased region" description="Basic and acidic residues" evidence="10">
    <location>
        <begin position="1"/>
        <end position="16"/>
    </location>
</feature>
<evidence type="ECO:0000256" key="6">
    <source>
        <dbReference type="ARBA" id="ARBA00022989"/>
    </source>
</evidence>
<proteinExistence type="inferred from homology"/>
<evidence type="ECO:0000256" key="1">
    <source>
        <dbReference type="ARBA" id="ARBA00004141"/>
    </source>
</evidence>
<dbReference type="FunFam" id="1.20.1080.10:FF:000014">
    <property type="entry name" value="Aquaporin 1"/>
    <property type="match status" value="1"/>
</dbReference>
<feature type="region of interest" description="Disordered" evidence="10">
    <location>
        <begin position="1"/>
        <end position="76"/>
    </location>
</feature>
<dbReference type="SUPFAM" id="SSF81338">
    <property type="entry name" value="Aquaporin-like"/>
    <property type="match status" value="1"/>
</dbReference>
<dbReference type="EMBL" id="JAAQHG020000002">
    <property type="protein sequence ID" value="KAL1590579.1"/>
    <property type="molecule type" value="Genomic_DNA"/>
</dbReference>
<dbReference type="PANTHER" id="PTHR19139:SF283">
    <property type="entry name" value="AQUAPORIN"/>
    <property type="match status" value="1"/>
</dbReference>
<feature type="region of interest" description="Disordered" evidence="10">
    <location>
        <begin position="98"/>
        <end position="148"/>
    </location>
</feature>
<dbReference type="AlphaFoldDB" id="A0AB34L0B1"/>
<feature type="transmembrane region" description="Helical" evidence="11">
    <location>
        <begin position="337"/>
        <end position="358"/>
    </location>
</feature>
<feature type="compositionally biased region" description="Pro residues" evidence="10">
    <location>
        <begin position="98"/>
        <end position="117"/>
    </location>
</feature>
<evidence type="ECO:0000256" key="2">
    <source>
        <dbReference type="ARBA" id="ARBA00006175"/>
    </source>
</evidence>
<dbReference type="InterPro" id="IPR034294">
    <property type="entry name" value="Aquaporin_transptr"/>
</dbReference>
<reference evidence="12 13" key="1">
    <citation type="journal article" date="2020" name="Microbiol. Resour. Announc.">
        <title>Draft Genome Sequence of a Cladosporium Species Isolated from the Mesophotic Ascidian Didemnum maculosum.</title>
        <authorList>
            <person name="Gioti A."/>
            <person name="Siaperas R."/>
            <person name="Nikolaivits E."/>
            <person name="Le Goff G."/>
            <person name="Ouazzani J."/>
            <person name="Kotoulas G."/>
            <person name="Topakas E."/>
        </authorList>
    </citation>
    <scope>NUCLEOTIDE SEQUENCE [LARGE SCALE GENOMIC DNA]</scope>
    <source>
        <strain evidence="12 13">TM138-S3</strain>
    </source>
</reference>